<keyword evidence="8" id="KW-1185">Reference proteome</keyword>
<dbReference type="Proteomes" id="UP001500804">
    <property type="component" value="Unassembled WGS sequence"/>
</dbReference>
<feature type="transmembrane region" description="Helical" evidence="5">
    <location>
        <begin position="279"/>
        <end position="295"/>
    </location>
</feature>
<feature type="transmembrane region" description="Helical" evidence="5">
    <location>
        <begin position="302"/>
        <end position="323"/>
    </location>
</feature>
<keyword evidence="4 5" id="KW-0472">Membrane</keyword>
<evidence type="ECO:0000313" key="8">
    <source>
        <dbReference type="Proteomes" id="UP001500804"/>
    </source>
</evidence>
<feature type="transmembrane region" description="Helical" evidence="5">
    <location>
        <begin position="255"/>
        <end position="273"/>
    </location>
</feature>
<evidence type="ECO:0000259" key="6">
    <source>
        <dbReference type="Pfam" id="PF04932"/>
    </source>
</evidence>
<evidence type="ECO:0000256" key="1">
    <source>
        <dbReference type="ARBA" id="ARBA00004141"/>
    </source>
</evidence>
<organism evidence="7 8">
    <name type="scientific">Pseudonocardia adelaidensis</name>
    <dbReference type="NCBI Taxonomy" id="648754"/>
    <lineage>
        <taxon>Bacteria</taxon>
        <taxon>Bacillati</taxon>
        <taxon>Actinomycetota</taxon>
        <taxon>Actinomycetes</taxon>
        <taxon>Pseudonocardiales</taxon>
        <taxon>Pseudonocardiaceae</taxon>
        <taxon>Pseudonocardia</taxon>
    </lineage>
</organism>
<feature type="transmembrane region" description="Helical" evidence="5">
    <location>
        <begin position="393"/>
        <end position="418"/>
    </location>
</feature>
<dbReference type="PANTHER" id="PTHR37422:SF23">
    <property type="entry name" value="TEICHURONIC ACID BIOSYNTHESIS PROTEIN TUAE"/>
    <property type="match status" value="1"/>
</dbReference>
<feature type="transmembrane region" description="Helical" evidence="5">
    <location>
        <begin position="460"/>
        <end position="477"/>
    </location>
</feature>
<feature type="domain" description="O-antigen ligase-related" evidence="6">
    <location>
        <begin position="267"/>
        <end position="408"/>
    </location>
</feature>
<evidence type="ECO:0000256" key="2">
    <source>
        <dbReference type="ARBA" id="ARBA00022692"/>
    </source>
</evidence>
<keyword evidence="2 5" id="KW-0812">Transmembrane</keyword>
<feature type="transmembrane region" description="Helical" evidence="5">
    <location>
        <begin position="149"/>
        <end position="169"/>
    </location>
</feature>
<feature type="transmembrane region" description="Helical" evidence="5">
    <location>
        <begin position="17"/>
        <end position="35"/>
    </location>
</feature>
<protein>
    <recommendedName>
        <fullName evidence="6">O-antigen ligase-related domain-containing protein</fullName>
    </recommendedName>
</protein>
<comment type="subcellular location">
    <subcellularLocation>
        <location evidence="1">Membrane</location>
        <topology evidence="1">Multi-pass membrane protein</topology>
    </subcellularLocation>
</comment>
<feature type="transmembrane region" description="Helical" evidence="5">
    <location>
        <begin position="47"/>
        <end position="80"/>
    </location>
</feature>
<dbReference type="InterPro" id="IPR007016">
    <property type="entry name" value="O-antigen_ligase-rel_domated"/>
</dbReference>
<accession>A0ABP9N8H8</accession>
<gene>
    <name evidence="7" type="ORF">GCM10023320_03320</name>
</gene>
<dbReference type="EMBL" id="BAABJO010000001">
    <property type="protein sequence ID" value="GAA5110971.1"/>
    <property type="molecule type" value="Genomic_DNA"/>
</dbReference>
<comment type="caution">
    <text evidence="7">The sequence shown here is derived from an EMBL/GenBank/DDBJ whole genome shotgun (WGS) entry which is preliminary data.</text>
</comment>
<feature type="transmembrane region" description="Helical" evidence="5">
    <location>
        <begin position="92"/>
        <end position="110"/>
    </location>
</feature>
<feature type="transmembrane region" description="Helical" evidence="5">
    <location>
        <begin position="231"/>
        <end position="248"/>
    </location>
</feature>
<dbReference type="PANTHER" id="PTHR37422">
    <property type="entry name" value="TEICHURONIC ACID BIOSYNTHESIS PROTEIN TUAE"/>
    <property type="match status" value="1"/>
</dbReference>
<dbReference type="RefSeq" id="WP_345602716.1">
    <property type="nucleotide sequence ID" value="NZ_BAABJO010000001.1"/>
</dbReference>
<evidence type="ECO:0000256" key="4">
    <source>
        <dbReference type="ARBA" id="ARBA00023136"/>
    </source>
</evidence>
<proteinExistence type="predicted"/>
<evidence type="ECO:0000256" key="3">
    <source>
        <dbReference type="ARBA" id="ARBA00022989"/>
    </source>
</evidence>
<sequence length="495" mass="52780">MTVPVPVRGLAPGRADLWRLAAAVGLGLVLIAGAMREGPIEGPRGVLIVAMGGAAGVVVFLAPVATALLLLLASFFRLAIHVSGLPAEPMTLLFAALVVAVAIATLRGTIRLHFGPLEAVMLAYLLWNVVSAVWPHVYPAAMPLTGEPIVIYRFIMMGTVFPFAGYVVGRALFQSASRIRVLLFGVLGFAAYSALVSILQFTGPRALVWPKYIVDKPSWPERAVGVFDQPVVNGLVMSMGFIAAVFLAKDRSLKGWQRVLAGLVAPLCAVGIYLTHTRAVLIVFGLALVLCAFIAPNSRSVFAGSLIGAGMFVVAEWATIASADRAEGGLGSPSEVQDRLNMIQTSFWAIREEPIVGWGIGRFAQVNTHHHQQWATDINWTRGYGYSSHENELGIAVELGLIGLALWLVVLAMVAYQIVRAFRRLPRAGVDGRTIAVLAVVSVVVWVGSGATVDMRYNDFVNLLVFLIAGAAVGASIRQRDEQAGKAREPAGAST</sequence>
<feature type="transmembrane region" description="Helical" evidence="5">
    <location>
        <begin position="117"/>
        <end position="137"/>
    </location>
</feature>
<keyword evidence="3 5" id="KW-1133">Transmembrane helix</keyword>
<reference evidence="8" key="1">
    <citation type="journal article" date="2019" name="Int. J. Syst. Evol. Microbiol.">
        <title>The Global Catalogue of Microorganisms (GCM) 10K type strain sequencing project: providing services to taxonomists for standard genome sequencing and annotation.</title>
        <authorList>
            <consortium name="The Broad Institute Genomics Platform"/>
            <consortium name="The Broad Institute Genome Sequencing Center for Infectious Disease"/>
            <person name="Wu L."/>
            <person name="Ma J."/>
        </authorList>
    </citation>
    <scope>NUCLEOTIDE SEQUENCE [LARGE SCALE GENOMIC DNA]</scope>
    <source>
        <strain evidence="8">JCM 18302</strain>
    </source>
</reference>
<feature type="transmembrane region" description="Helical" evidence="5">
    <location>
        <begin position="181"/>
        <end position="201"/>
    </location>
</feature>
<feature type="transmembrane region" description="Helical" evidence="5">
    <location>
        <begin position="430"/>
        <end position="448"/>
    </location>
</feature>
<evidence type="ECO:0000313" key="7">
    <source>
        <dbReference type="EMBL" id="GAA5110971.1"/>
    </source>
</evidence>
<evidence type="ECO:0000256" key="5">
    <source>
        <dbReference type="SAM" id="Phobius"/>
    </source>
</evidence>
<name>A0ABP9N8H8_9PSEU</name>
<dbReference type="InterPro" id="IPR051533">
    <property type="entry name" value="WaaL-like"/>
</dbReference>
<dbReference type="Pfam" id="PF04932">
    <property type="entry name" value="Wzy_C"/>
    <property type="match status" value="1"/>
</dbReference>